<dbReference type="PRINTS" id="PR00193">
    <property type="entry name" value="MYOSINHEAVY"/>
</dbReference>
<dbReference type="GO" id="GO:0016020">
    <property type="term" value="C:membrane"/>
    <property type="evidence" value="ECO:0007669"/>
    <property type="project" value="TreeGrafter"/>
</dbReference>
<dbReference type="STRING" id="670386.D3BG45"/>
<feature type="coiled-coil region" evidence="8">
    <location>
        <begin position="841"/>
        <end position="928"/>
    </location>
</feature>
<feature type="compositionally biased region" description="Basic and acidic residues" evidence="9">
    <location>
        <begin position="950"/>
        <end position="959"/>
    </location>
</feature>
<dbReference type="Pfam" id="PF00612">
    <property type="entry name" value="IQ"/>
    <property type="match status" value="2"/>
</dbReference>
<sequence>MIESMNGGKVWLPCPENGWTSGEIIDETAETIIAKDENGKEVNISRADLKMQNPSIQEGIDDMTNLSYLHEPAVVHNLIRRYELNTIYTYTGTILIAINPYCKLSLYTKEMIDSFCDQPIAKLPPHVYAIAEASYREMLNHQKNQSILVSGESGAGKTESTKFLLQYFAAMGEKMGQSQQETAENNNIESQVIKSTPILEAFGNAKTLRNDNSSRFGKFIQIHFEKSRGTIVGAYLETYLLEKSRIVKPPQNERSFHIFYQFLLGVSEQTRAVLHTTTDPLDFYYLSQSGCHEIDEVDDKKVFEKTEKALRVVGFTDDDLLGVWKILAAILHCGNIQFKEKDENTAELIETSTIQSTSQEYSPLSKVCQLLGCNIDTIKNTLLQRQIKAGNESYTIPLTLQQANDARDSLSMYLYSRLFDWLVYRINQSIDKKKKDYLFIGILDIYGFESFEQNSFEQFTINYANEKLQNQFNHQIFKLEQQEYDKEKIDWSYIEFNDNQDCIDLIEKKPLGILSILDEETQFPKATPATLSTKLYSNHQKTKHFEKPRFSNIHFTIDHYAGKVDYDTTLFLDKNKDFIIPEQVMALNASNSDFFKKVVATSGATAADQKKSGTSSAGSGRLIYENFFKRYKLLAAKELAGDQKLLKDAKKGSEVLIQKLRINNDMVQFGLTKIFFKSGIVANLELIRGDLMKKSAIMIQKHWKGMLCKQRYRKQRDAALLLQTLLRSTAAKKVCSDIVEEQSTLLLQTVIRSVLAAMEFNETVRAATLLQTAMRSSVAGEELRELNKNAAAVVLQDYIKLYQQQNYFKTLLFATTAAQARWRGKLARREYRQLRIEARSLSNVVAEKNKLETKVEELQYRLKAEQKIKEKEQEKLKSDVKQLRLQLDEKNAKLSESAQQVQSMSLRIKQLEEELEESNRLVQQAATSQAVTSQSARLAVEPTLAPPLIKRTDDYDKQHQRSTSPVASEGAPTTPNPTPTPSETSENIFDVVSSDEEVDEDDNDSLSEIELSPQLSSSRQHQQQLPPPQIIKVTDEKLEQEVLILREKDHTNQLEIDQLNKKIAELKHQLEHAAAAAVSTNNSRQSLSSSTSNLNTPLSPTNDPTSVRSISYKDFDQSITKDASPPAPRSRSPSVTVNGIPDLIAALEINNNQVGAGRFLIDNIVLKENLGFVNGTLPEPGFIFTRCFLEEVLTIGNPVKLEMAYYFVDSTLKTTICYATGSQTSRSSTVWLSDRLHTSNRQTTTVVNRWKSYKSRHSFRTW</sequence>
<dbReference type="PROSITE" id="PS50096">
    <property type="entry name" value="IQ"/>
    <property type="match status" value="2"/>
</dbReference>
<keyword evidence="2 7" id="KW-0067">ATP-binding</keyword>
<evidence type="ECO:0000256" key="1">
    <source>
        <dbReference type="ARBA" id="ARBA00022741"/>
    </source>
</evidence>
<keyword evidence="3 8" id="KW-0175">Coiled coil</keyword>
<dbReference type="InParanoid" id="D3BG45"/>
<feature type="domain" description="Myosin motor" evidence="10">
    <location>
        <begin position="58"/>
        <end position="594"/>
    </location>
</feature>
<feature type="domain" description="Myosin N-terminal SH3-like" evidence="11">
    <location>
        <begin position="5"/>
        <end position="54"/>
    </location>
</feature>
<dbReference type="InterPro" id="IPR000048">
    <property type="entry name" value="IQ_motif_EF-hand-BS"/>
</dbReference>
<dbReference type="FunFam" id="1.10.10.820:FF:000001">
    <property type="entry name" value="Myosin heavy chain"/>
    <property type="match status" value="1"/>
</dbReference>
<evidence type="ECO:0000256" key="6">
    <source>
        <dbReference type="ARBA" id="ARBA00023203"/>
    </source>
</evidence>
<dbReference type="PANTHER" id="PTHR13140:SF706">
    <property type="entry name" value="DILUTE CLASS UNCONVENTIONAL MYOSIN, ISOFORM C"/>
    <property type="match status" value="1"/>
</dbReference>
<dbReference type="Pfam" id="PF00063">
    <property type="entry name" value="Myosin_head"/>
    <property type="match status" value="2"/>
</dbReference>
<comment type="caution">
    <text evidence="12">The sequence shown here is derived from an EMBL/GenBank/DDBJ whole genome shotgun (WGS) entry which is preliminary data.</text>
</comment>
<proteinExistence type="inferred from homology"/>
<dbReference type="InterPro" id="IPR001609">
    <property type="entry name" value="Myosin_head_motor_dom-like"/>
</dbReference>
<dbReference type="Gene3D" id="3.40.850.10">
    <property type="entry name" value="Kinesin motor domain"/>
    <property type="match status" value="1"/>
</dbReference>
<dbReference type="GO" id="GO:0016459">
    <property type="term" value="C:myosin complex"/>
    <property type="evidence" value="ECO:0007669"/>
    <property type="project" value="UniProtKB-KW"/>
</dbReference>
<evidence type="ECO:0000313" key="13">
    <source>
        <dbReference type="Proteomes" id="UP000001396"/>
    </source>
</evidence>
<dbReference type="PROSITE" id="PS51844">
    <property type="entry name" value="SH3_LIKE"/>
    <property type="match status" value="1"/>
</dbReference>
<evidence type="ECO:0000256" key="7">
    <source>
        <dbReference type="PROSITE-ProRule" id="PRU00782"/>
    </source>
</evidence>
<evidence type="ECO:0000256" key="2">
    <source>
        <dbReference type="ARBA" id="ARBA00022840"/>
    </source>
</evidence>
<dbReference type="InterPro" id="IPR036961">
    <property type="entry name" value="Kinesin_motor_dom_sf"/>
</dbReference>
<dbReference type="AlphaFoldDB" id="D3BG45"/>
<evidence type="ECO:0000259" key="10">
    <source>
        <dbReference type="PROSITE" id="PS51456"/>
    </source>
</evidence>
<evidence type="ECO:0000256" key="8">
    <source>
        <dbReference type="SAM" id="Coils"/>
    </source>
</evidence>
<dbReference type="FunCoup" id="D3BG45">
    <property type="interactions" value="80"/>
</dbReference>
<dbReference type="GO" id="GO:0051015">
    <property type="term" value="F:actin filament binding"/>
    <property type="evidence" value="ECO:0007669"/>
    <property type="project" value="TreeGrafter"/>
</dbReference>
<dbReference type="SUPFAM" id="SSF52540">
    <property type="entry name" value="P-loop containing nucleoside triphosphate hydrolases"/>
    <property type="match status" value="2"/>
</dbReference>
<comment type="similarity">
    <text evidence="7">Belongs to the TRAFAC class myosin-kinesin ATPase superfamily. Myosin family.</text>
</comment>
<evidence type="ECO:0000256" key="4">
    <source>
        <dbReference type="ARBA" id="ARBA00023123"/>
    </source>
</evidence>
<evidence type="ECO:0000313" key="12">
    <source>
        <dbReference type="EMBL" id="EFA79637.1"/>
    </source>
</evidence>
<dbReference type="CDD" id="cd00124">
    <property type="entry name" value="MYSc"/>
    <property type="match status" value="1"/>
</dbReference>
<dbReference type="Gene3D" id="3.30.70.1590">
    <property type="match status" value="1"/>
</dbReference>
<comment type="caution">
    <text evidence="7">Lacks conserved residue(s) required for the propagation of feature annotation.</text>
</comment>
<dbReference type="Gene3D" id="1.20.120.720">
    <property type="entry name" value="Myosin VI head, motor domain, U50 subdomain"/>
    <property type="match status" value="1"/>
</dbReference>
<dbReference type="OMA" id="WIMCKIN"/>
<dbReference type="GO" id="GO:0005737">
    <property type="term" value="C:cytoplasm"/>
    <property type="evidence" value="ECO:0007669"/>
    <property type="project" value="TreeGrafter"/>
</dbReference>
<dbReference type="Gene3D" id="1.20.5.190">
    <property type="match status" value="2"/>
</dbReference>
<keyword evidence="13" id="KW-1185">Reference proteome</keyword>
<accession>D3BG45</accession>
<name>D3BG45_HETP5</name>
<dbReference type="GO" id="GO:0007015">
    <property type="term" value="P:actin filament organization"/>
    <property type="evidence" value="ECO:0007669"/>
    <property type="project" value="TreeGrafter"/>
</dbReference>
<dbReference type="GeneID" id="31362977"/>
<dbReference type="PROSITE" id="PS51456">
    <property type="entry name" value="MYOSIN_MOTOR"/>
    <property type="match status" value="2"/>
</dbReference>
<dbReference type="InterPro" id="IPR027417">
    <property type="entry name" value="P-loop_NTPase"/>
</dbReference>
<dbReference type="GO" id="GO:0005524">
    <property type="term" value="F:ATP binding"/>
    <property type="evidence" value="ECO:0007669"/>
    <property type="project" value="UniProtKB-UniRule"/>
</dbReference>
<keyword evidence="4 7" id="KW-0518">Myosin</keyword>
<feature type="region of interest" description="Disordered" evidence="9">
    <location>
        <begin position="930"/>
        <end position="986"/>
    </location>
</feature>
<keyword evidence="1 7" id="KW-0547">Nucleotide-binding</keyword>
<organism evidence="12 13">
    <name type="scientific">Heterostelium pallidum (strain ATCC 26659 / Pp 5 / PN500)</name>
    <name type="common">Cellular slime mold</name>
    <name type="synonym">Polysphondylium pallidum</name>
    <dbReference type="NCBI Taxonomy" id="670386"/>
    <lineage>
        <taxon>Eukaryota</taxon>
        <taxon>Amoebozoa</taxon>
        <taxon>Evosea</taxon>
        <taxon>Eumycetozoa</taxon>
        <taxon>Dictyostelia</taxon>
        <taxon>Acytosteliales</taxon>
        <taxon>Acytosteliaceae</taxon>
        <taxon>Heterostelium</taxon>
    </lineage>
</organism>
<evidence type="ECO:0000256" key="3">
    <source>
        <dbReference type="ARBA" id="ARBA00023054"/>
    </source>
</evidence>
<evidence type="ECO:0000256" key="9">
    <source>
        <dbReference type="SAM" id="MobiDB-lite"/>
    </source>
</evidence>
<dbReference type="InterPro" id="IPR004009">
    <property type="entry name" value="SH3_Myosin"/>
</dbReference>
<dbReference type="EMBL" id="ADBJ01000033">
    <property type="protein sequence ID" value="EFA79637.1"/>
    <property type="molecule type" value="Genomic_DNA"/>
</dbReference>
<feature type="binding site" evidence="7">
    <location>
        <begin position="151"/>
        <end position="158"/>
    </location>
    <ligand>
        <name>ATP</name>
        <dbReference type="ChEBI" id="CHEBI:30616"/>
    </ligand>
</feature>
<evidence type="ECO:0000256" key="5">
    <source>
        <dbReference type="ARBA" id="ARBA00023175"/>
    </source>
</evidence>
<dbReference type="SMART" id="SM00242">
    <property type="entry name" value="MYSc"/>
    <property type="match status" value="1"/>
</dbReference>
<dbReference type="SMART" id="SM00015">
    <property type="entry name" value="IQ"/>
    <property type="match status" value="4"/>
</dbReference>
<keyword evidence="5 7" id="KW-0505">Motor protein</keyword>
<keyword evidence="6 7" id="KW-0009">Actin-binding</keyword>
<gene>
    <name evidence="12" type="primary">myoH</name>
    <name evidence="12" type="ORF">PPL_07496</name>
</gene>
<feature type="compositionally biased region" description="Low complexity" evidence="9">
    <location>
        <begin position="1079"/>
        <end position="1102"/>
    </location>
</feature>
<feature type="domain" description="Myosin motor" evidence="10">
    <location>
        <begin position="621"/>
        <end position="689"/>
    </location>
</feature>
<dbReference type="PANTHER" id="PTHR13140">
    <property type="entry name" value="MYOSIN"/>
    <property type="match status" value="1"/>
</dbReference>
<reference evidence="12 13" key="1">
    <citation type="journal article" date="2011" name="Genome Res.">
        <title>Phylogeny-wide analysis of social amoeba genomes highlights ancient origins for complex intercellular communication.</title>
        <authorList>
            <person name="Heidel A.J."/>
            <person name="Lawal H.M."/>
            <person name="Felder M."/>
            <person name="Schilde C."/>
            <person name="Helps N.R."/>
            <person name="Tunggal B."/>
            <person name="Rivero F."/>
            <person name="John U."/>
            <person name="Schleicher M."/>
            <person name="Eichinger L."/>
            <person name="Platzer M."/>
            <person name="Noegel A.A."/>
            <person name="Schaap P."/>
            <person name="Gloeckner G."/>
        </authorList>
    </citation>
    <scope>NUCLEOTIDE SEQUENCE [LARGE SCALE GENOMIC DNA]</scope>
    <source>
        <strain evidence="13">ATCC 26659 / Pp 5 / PN500</strain>
    </source>
</reference>
<protein>
    <submittedName>
        <fullName evidence="12">Myosin</fullName>
    </submittedName>
</protein>
<feature type="region of interest" description="Disordered" evidence="9">
    <location>
        <begin position="1075"/>
        <end position="1109"/>
    </location>
</feature>
<dbReference type="Gene3D" id="1.20.58.530">
    <property type="match status" value="1"/>
</dbReference>
<evidence type="ECO:0000259" key="11">
    <source>
        <dbReference type="PROSITE" id="PS51844"/>
    </source>
</evidence>
<dbReference type="GO" id="GO:0000146">
    <property type="term" value="F:microfilament motor activity"/>
    <property type="evidence" value="ECO:0007669"/>
    <property type="project" value="TreeGrafter"/>
</dbReference>
<dbReference type="Proteomes" id="UP000001396">
    <property type="component" value="Unassembled WGS sequence"/>
</dbReference>
<dbReference type="RefSeq" id="XP_020431758.1">
    <property type="nucleotide sequence ID" value="XM_020578331.1"/>
</dbReference>